<comment type="caution">
    <text evidence="2">The sequence shown here is derived from an EMBL/GenBank/DDBJ whole genome shotgun (WGS) entry which is preliminary data.</text>
</comment>
<dbReference type="Proteomes" id="UP000190813">
    <property type="component" value="Unassembled WGS sequence"/>
</dbReference>
<feature type="domain" description="Haem-binding" evidence="1">
    <location>
        <begin position="12"/>
        <end position="148"/>
    </location>
</feature>
<dbReference type="EMBL" id="MAHX01000021">
    <property type="protein sequence ID" value="OPC61161.1"/>
    <property type="molecule type" value="Genomic_DNA"/>
</dbReference>
<gene>
    <name evidence="2" type="ORF">BAZ10_11905</name>
</gene>
<evidence type="ECO:0000313" key="3">
    <source>
        <dbReference type="Proteomes" id="UP000190813"/>
    </source>
</evidence>
<accession>A0A1T3MA58</accession>
<protein>
    <submittedName>
        <fullName evidence="2">Cytochrome C</fullName>
    </submittedName>
</protein>
<reference evidence="2 3" key="1">
    <citation type="submission" date="2016-06" db="EMBL/GenBank/DDBJ databases">
        <title>Revisiting the taxonomy of the Elizabethkingia Genus based on Whole-Genome Sequencing, Optical Mapping, and MALDI-TOF.</title>
        <authorList>
            <person name="Nicholson A.C."/>
        </authorList>
    </citation>
    <scope>NUCLEOTIDE SEQUENCE [LARGE SCALE GENOMIC DNA]</scope>
    <source>
        <strain evidence="2 3">G4070</strain>
    </source>
</reference>
<dbReference type="Pfam" id="PF14376">
    <property type="entry name" value="Haem_bd"/>
    <property type="match status" value="1"/>
</dbReference>
<dbReference type="RefSeq" id="WP_165690107.1">
    <property type="nucleotide sequence ID" value="NZ_CBCSBR010000044.1"/>
</dbReference>
<proteinExistence type="predicted"/>
<dbReference type="SMART" id="SM01235">
    <property type="entry name" value="Haem_bd"/>
    <property type="match status" value="1"/>
</dbReference>
<name>A0A1T3MA58_9FLAO</name>
<dbReference type="AlphaFoldDB" id="A0A1T3MA58"/>
<evidence type="ECO:0000259" key="1">
    <source>
        <dbReference type="SMART" id="SM01235"/>
    </source>
</evidence>
<evidence type="ECO:0000313" key="2">
    <source>
        <dbReference type="EMBL" id="OPC61161.1"/>
    </source>
</evidence>
<organism evidence="2 3">
    <name type="scientific">Elizabethkingia occulta</name>
    <dbReference type="NCBI Taxonomy" id="1867263"/>
    <lineage>
        <taxon>Bacteria</taxon>
        <taxon>Pseudomonadati</taxon>
        <taxon>Bacteroidota</taxon>
        <taxon>Flavobacteriia</taxon>
        <taxon>Flavobacteriales</taxon>
        <taxon>Weeksellaceae</taxon>
        <taxon>Elizabethkingia</taxon>
    </lineage>
</organism>
<keyword evidence="3" id="KW-1185">Reference proteome</keyword>
<sequence>MKAIKKIFLAGIILLLVLQFFQPIRNTDKGQAPSSDFMQVYKAPISIQRTMLNSCYDCHSNNTHYPFYSYVQPIGYLLEKHIRNGKQELNFNEWGNYSSRKKRNKLSAIREQIENNKMPLPSYLILHQNAKLSEPQKQELLKWIKSVEKRDSL</sequence>
<dbReference type="InterPro" id="IPR025992">
    <property type="entry name" value="Haem-bd"/>
</dbReference>